<dbReference type="SUPFAM" id="SSF52540">
    <property type="entry name" value="P-loop containing nucleoside triphosphate hydrolases"/>
    <property type="match status" value="1"/>
</dbReference>
<dbReference type="SMART" id="SM00943">
    <property type="entry name" value="Prim-Pol"/>
    <property type="match status" value="1"/>
</dbReference>
<dbReference type="Gene3D" id="1.10.150.20">
    <property type="entry name" value="5' to 3' exonuclease, C-terminal subdomain"/>
    <property type="match status" value="1"/>
</dbReference>
<dbReference type="Gene3D" id="3.30.70.370">
    <property type="match status" value="1"/>
</dbReference>
<dbReference type="SUPFAM" id="SSF56747">
    <property type="entry name" value="Prim-pol domain"/>
    <property type="match status" value="1"/>
</dbReference>
<dbReference type="PRINTS" id="PR00868">
    <property type="entry name" value="DNAPOLI"/>
</dbReference>
<dbReference type="GO" id="GO:0006302">
    <property type="term" value="P:double-strand break repair"/>
    <property type="evidence" value="ECO:0007669"/>
    <property type="project" value="TreeGrafter"/>
</dbReference>
<dbReference type="PROSITE" id="PS51206">
    <property type="entry name" value="SF3_HELICASE_1"/>
    <property type="match status" value="1"/>
</dbReference>
<feature type="region of interest" description="Disordered" evidence="6">
    <location>
        <begin position="831"/>
        <end position="935"/>
    </location>
</feature>
<evidence type="ECO:0000256" key="4">
    <source>
        <dbReference type="ARBA" id="ARBA00022840"/>
    </source>
</evidence>
<keyword evidence="3" id="KW-0547">Nucleotide-binding</keyword>
<dbReference type="EC" id="2.7.7.7" evidence="1"/>
<dbReference type="PANTHER" id="PTHR10133:SF27">
    <property type="entry name" value="DNA POLYMERASE NU"/>
    <property type="match status" value="1"/>
</dbReference>
<dbReference type="InterPro" id="IPR002298">
    <property type="entry name" value="DNA_polymerase_A"/>
</dbReference>
<keyword evidence="2" id="KW-0235">DNA replication</keyword>
<dbReference type="InterPro" id="IPR027417">
    <property type="entry name" value="P-loop_NTPase"/>
</dbReference>
<dbReference type="InterPro" id="IPR001098">
    <property type="entry name" value="DNA-dir_DNA_pol_A_palm_dom"/>
</dbReference>
<dbReference type="OrthoDB" id="9763644at2"/>
<dbReference type="PANTHER" id="PTHR10133">
    <property type="entry name" value="DNA POLYMERASE I"/>
    <property type="match status" value="1"/>
</dbReference>
<dbReference type="SUPFAM" id="SSF56672">
    <property type="entry name" value="DNA/RNA polymerases"/>
    <property type="match status" value="1"/>
</dbReference>
<keyword evidence="8" id="KW-0239">DNA-directed DNA polymerase</keyword>
<name>E2SDZ6_9ACTN</name>
<evidence type="ECO:0000313" key="8">
    <source>
        <dbReference type="EMBL" id="EFQ82723.1"/>
    </source>
</evidence>
<protein>
    <recommendedName>
        <fullName evidence="1">DNA-directed DNA polymerase</fullName>
        <ecNumber evidence="1">2.7.7.7</ecNumber>
    </recommendedName>
</protein>
<keyword evidence="9" id="KW-1185">Reference proteome</keyword>
<comment type="catalytic activity">
    <reaction evidence="5">
        <text>DNA(n) + a 2'-deoxyribonucleoside 5'-triphosphate = DNA(n+1) + diphosphate</text>
        <dbReference type="Rhea" id="RHEA:22508"/>
        <dbReference type="Rhea" id="RHEA-COMP:17339"/>
        <dbReference type="Rhea" id="RHEA-COMP:17340"/>
        <dbReference type="ChEBI" id="CHEBI:33019"/>
        <dbReference type="ChEBI" id="CHEBI:61560"/>
        <dbReference type="ChEBI" id="CHEBI:173112"/>
        <dbReference type="EC" id="2.7.7.7"/>
    </reaction>
</comment>
<dbReference type="Pfam" id="PF19263">
    <property type="entry name" value="DUF5906"/>
    <property type="match status" value="1"/>
</dbReference>
<organism evidence="8 9">
    <name type="scientific">Aeromicrobium marinum DSM 15272</name>
    <dbReference type="NCBI Taxonomy" id="585531"/>
    <lineage>
        <taxon>Bacteria</taxon>
        <taxon>Bacillati</taxon>
        <taxon>Actinomycetota</taxon>
        <taxon>Actinomycetes</taxon>
        <taxon>Propionibacteriales</taxon>
        <taxon>Nocardioidaceae</taxon>
        <taxon>Aeromicrobium</taxon>
    </lineage>
</organism>
<dbReference type="STRING" id="585531.HMPREF0063_11932"/>
<proteinExistence type="predicted"/>
<dbReference type="RefSeq" id="WP_007077024.1">
    <property type="nucleotide sequence ID" value="NZ_CM001024.1"/>
</dbReference>
<evidence type="ECO:0000256" key="5">
    <source>
        <dbReference type="ARBA" id="ARBA00049244"/>
    </source>
</evidence>
<dbReference type="Proteomes" id="UP000003111">
    <property type="component" value="Unassembled WGS sequence"/>
</dbReference>
<reference evidence="8" key="1">
    <citation type="submission" date="2010-08" db="EMBL/GenBank/DDBJ databases">
        <authorList>
            <person name="Muzny D."/>
            <person name="Qin X."/>
            <person name="Buhay C."/>
            <person name="Dugan-Rocha S."/>
            <person name="Ding Y."/>
            <person name="Chen G."/>
            <person name="Hawes A."/>
            <person name="Holder M."/>
            <person name="Jhangiani S."/>
            <person name="Johnson A."/>
            <person name="Khan Z."/>
            <person name="Li Z."/>
            <person name="Liu W."/>
            <person name="Liu X."/>
            <person name="Perez L."/>
            <person name="Shen H."/>
            <person name="Wang Q."/>
            <person name="Watt J."/>
            <person name="Xi L."/>
            <person name="Xin Y."/>
            <person name="Zhou J."/>
            <person name="Deng J."/>
            <person name="Jiang H."/>
            <person name="Liu Y."/>
            <person name="Qu J."/>
            <person name="Song X.-Z."/>
            <person name="Zhang L."/>
            <person name="Villasana D."/>
            <person name="Johnson A."/>
            <person name="Liu J."/>
            <person name="Liyanage D."/>
            <person name="Lorensuhewa L."/>
            <person name="Robinson T."/>
            <person name="Song A."/>
            <person name="Song B.-B."/>
            <person name="Dinh H."/>
            <person name="Thornton R."/>
            <person name="Coyle M."/>
            <person name="Francisco L."/>
            <person name="Jackson L."/>
            <person name="Javaid M."/>
            <person name="Korchina V."/>
            <person name="Kovar C."/>
            <person name="Mata R."/>
            <person name="Mathew T."/>
            <person name="Ngo R."/>
            <person name="Nguyen L."/>
            <person name="Nguyen N."/>
            <person name="Okwuonu G."/>
            <person name="Ongeri F."/>
            <person name="Pham C."/>
            <person name="Simmons D."/>
            <person name="Wilczek-Boney K."/>
            <person name="Hale W."/>
            <person name="Jakkamsetti A."/>
            <person name="Pham P."/>
            <person name="Ruth R."/>
            <person name="San Lucas F."/>
            <person name="Warren J."/>
            <person name="Zhang J."/>
            <person name="Zhao Z."/>
            <person name="Zhou C."/>
            <person name="Zhu D."/>
            <person name="Lee S."/>
            <person name="Bess C."/>
            <person name="Blankenburg K."/>
            <person name="Forbes L."/>
            <person name="Fu Q."/>
            <person name="Gubbala S."/>
            <person name="Hirani K."/>
            <person name="Jayaseelan J.C."/>
            <person name="Lara F."/>
            <person name="Munidasa M."/>
            <person name="Palculict T."/>
            <person name="Patil S."/>
            <person name="Pu L.-L."/>
            <person name="Saada N."/>
            <person name="Tang L."/>
            <person name="Weissenberger G."/>
            <person name="Zhu Y."/>
            <person name="Hemphill L."/>
            <person name="Shang Y."/>
            <person name="Youmans B."/>
            <person name="Ayvaz T."/>
            <person name="Ross M."/>
            <person name="Santibanez J."/>
            <person name="Aqrawi P."/>
            <person name="Gross S."/>
            <person name="Joshi V."/>
            <person name="Fowler G."/>
            <person name="Nazareth L."/>
            <person name="Reid J."/>
            <person name="Worley K."/>
            <person name="Petrosino J."/>
            <person name="Highlander S."/>
            <person name="Gibbs R."/>
        </authorList>
    </citation>
    <scope>NUCLEOTIDE SEQUENCE [LARGE SCALE GENOMIC DNA]</scope>
    <source>
        <strain evidence="8">DSM 15272</strain>
    </source>
</reference>
<evidence type="ECO:0000256" key="2">
    <source>
        <dbReference type="ARBA" id="ARBA00022705"/>
    </source>
</evidence>
<dbReference type="HOGENOM" id="CLU_245761_0_0_11"/>
<dbReference type="GO" id="GO:0003677">
    <property type="term" value="F:DNA binding"/>
    <property type="evidence" value="ECO:0007669"/>
    <property type="project" value="InterPro"/>
</dbReference>
<dbReference type="GO" id="GO:0006261">
    <property type="term" value="P:DNA-templated DNA replication"/>
    <property type="evidence" value="ECO:0007669"/>
    <property type="project" value="InterPro"/>
</dbReference>
<dbReference type="eggNOG" id="COG3378">
    <property type="taxonomic scope" value="Bacteria"/>
</dbReference>
<dbReference type="InterPro" id="IPR014015">
    <property type="entry name" value="Helicase_SF3_DNA-vir"/>
</dbReference>
<gene>
    <name evidence="8" type="primary">polA</name>
    <name evidence="8" type="ORF">HMPREF0063_11932</name>
</gene>
<evidence type="ECO:0000259" key="7">
    <source>
        <dbReference type="PROSITE" id="PS51206"/>
    </source>
</evidence>
<evidence type="ECO:0000313" key="9">
    <source>
        <dbReference type="Proteomes" id="UP000003111"/>
    </source>
</evidence>
<dbReference type="SMART" id="SM00482">
    <property type="entry name" value="POLAc"/>
    <property type="match status" value="1"/>
</dbReference>
<dbReference type="Gene3D" id="3.40.50.300">
    <property type="entry name" value="P-loop containing nucleotide triphosphate hydrolases"/>
    <property type="match status" value="1"/>
</dbReference>
<dbReference type="InterPro" id="IPR012337">
    <property type="entry name" value="RNaseH-like_sf"/>
</dbReference>
<feature type="domain" description="SF3 helicase" evidence="7">
    <location>
        <begin position="528"/>
        <end position="694"/>
    </location>
</feature>
<dbReference type="eggNOG" id="COG0749">
    <property type="taxonomic scope" value="Bacteria"/>
</dbReference>
<keyword evidence="8" id="KW-0808">Transferase</keyword>
<keyword evidence="8" id="KW-0548">Nucleotidyltransferase</keyword>
<dbReference type="Pfam" id="PF09250">
    <property type="entry name" value="Prim-Pol"/>
    <property type="match status" value="1"/>
</dbReference>
<sequence length="1564" mass="167367">MNDQTPPIYAEHVADYVQAGWPCVLPVPPRDKFPPPTGFTGADGKDTDVAQVVEFAGSHPHHSIALRMPDGVIGIDVDQYVKKGKQKHGADTLAALVEKLGPLPPTWSSTARGDEHGPGPSRVLLFQVPAQRYITNLTAAGTGDIEIIQRHHRYIVVAPSINPETGTQYQWYDETDQPSDKVPNPLQLAELPAAWLAHLLEGATSAGPSAADPASGEALLEQLLDDWRPECADIYGARLNALDTLATADAGSRHDTMTARVHHLVQLAAQGHPGVAWAITELRVIWDNLTAGELRGNEFDRMLLTSARKAVTVVGTVQNPRDPCVYDLAFMVSGAAPDDATGEPGTAVAPERRWSIREVIGAHAFDPPAELDQPLAQAVLERTYPVVRYAHDTGGWLLRLPDRWTLAGDLSQWSVAQVAGLLPIGNPEAEKGSDEHARSRRRARFNTQAGAKAIASKMAALVAAGTHPCAIDLGGLDSAPDILWAGGVPWDLKSCLPDAPVQSWVAAMDPATPHLHTAAVLPERRDTPLWDAFLAAVWPDPEVRAWAVRVLSIALTGYPDRALPILIGDTGRGKTQVVSLLMSVLGSYAHAADPRLMGAEGAKAHASIVFALKGRRLSFIDEGPREGRWAQERLKQLTGGGELTANQMNQNPITFRPTHTLVLTTNDEPALTDPAIRARARLLPCDGDPEAVRIARAAIGHTNSAAWREEAPGVLASMMAEAGSWLAEPTTAHVSAAPIHLRDMAEKVGAEQDPVRVWLEEETEPWEAGTPSRELYQAFWSSCRRSGIRADVIPTEQRWGRALSRFEVPIQHTKQGKRRPLRVRTPGFMPEAAKSAPTTASPVPQPGDGYAPSGDGLVTDVPAYPSPTFSQVNPDEIRLSDGSDGLTDPLTHMRTRTCAHGGEVQSTSYPTPDPSDPCDSSESAVANPSPPKPKRAKTAEAVAKAAAVKAEKLAAAISEAGGPIIQLPALVTQDGAVVAIRLTDADALLGTITVTPAALTVDVETTGYPLGHRDYALRTIQLGNDAFAIDFDAADPEQAQVAGRHVGAAAMLHAHSATADLIPLAHAGLIDLDDAWSRMHDTVIPAKLADPASTGSDPGLKKLAGAVLGDAAVSTAAEEGRKALFKAGKWLTEVKSTTPISRSGWAQVNPACETMIRYAASDVIDDAALALRLPPLPPELLERERLAQRMTARVADRGLRLDADLVERLHAEQTAALTAASEHIRAFGVDNPGSDQQVAAALERLGAPLPRTKTGRPSVAKGVLDPLKNVDGEIGDLVRARLDYQTAENRLGLFLEPYRQLVTNGDGRARPTIYTLAADTGRMSCVRPNLQQVPREGGFRACITADPGHVLISADFSGVELRVAAALSQDQNLMAIVADPDRDIHREIAQLVWGPDAGKPERYQAKRKVFGRLYGSGLNGLITSDPPVSEPIAKAIIEAMDLMTPGLSSWSRMVADGVDAGRTEFQAYSGRTIYMPTDRGYAGPNYCIQGTARELLIDALVRWSGTRWGNAVLLPVHDELVVHVPEDEAEEATAALTAAMATELHGVQIIAEASEPTFAWADSA</sequence>
<evidence type="ECO:0000256" key="6">
    <source>
        <dbReference type="SAM" id="MobiDB-lite"/>
    </source>
</evidence>
<accession>E2SDZ6</accession>
<dbReference type="Pfam" id="PF00476">
    <property type="entry name" value="DNA_pol_A"/>
    <property type="match status" value="1"/>
</dbReference>
<evidence type="ECO:0000256" key="1">
    <source>
        <dbReference type="ARBA" id="ARBA00012417"/>
    </source>
</evidence>
<dbReference type="InterPro" id="IPR043502">
    <property type="entry name" value="DNA/RNA_pol_sf"/>
</dbReference>
<dbReference type="InterPro" id="IPR045455">
    <property type="entry name" value="NrS-1_pol-like_helicase"/>
</dbReference>
<dbReference type="GO" id="GO:0005524">
    <property type="term" value="F:ATP binding"/>
    <property type="evidence" value="ECO:0007669"/>
    <property type="project" value="UniProtKB-KW"/>
</dbReference>
<dbReference type="EMBL" id="ACLF03000006">
    <property type="protein sequence ID" value="EFQ82723.1"/>
    <property type="molecule type" value="Genomic_DNA"/>
</dbReference>
<dbReference type="InterPro" id="IPR015330">
    <property type="entry name" value="DNA_primase/pol_bifunc_N"/>
</dbReference>
<keyword evidence="4" id="KW-0067">ATP-binding</keyword>
<dbReference type="GO" id="GO:0003887">
    <property type="term" value="F:DNA-directed DNA polymerase activity"/>
    <property type="evidence" value="ECO:0007669"/>
    <property type="project" value="UniProtKB-KW"/>
</dbReference>
<dbReference type="SUPFAM" id="SSF53098">
    <property type="entry name" value="Ribonuclease H-like"/>
    <property type="match status" value="1"/>
</dbReference>
<evidence type="ECO:0000256" key="3">
    <source>
        <dbReference type="ARBA" id="ARBA00022741"/>
    </source>
</evidence>
<dbReference type="Gene3D" id="1.20.1060.10">
    <property type="entry name" value="Taq DNA Polymerase, Chain T, domain 4"/>
    <property type="match status" value="1"/>
</dbReference>
<comment type="caution">
    <text evidence="8">The sequence shown here is derived from an EMBL/GenBank/DDBJ whole genome shotgun (WGS) entry which is preliminary data.</text>
</comment>